<dbReference type="InterPro" id="IPR029044">
    <property type="entry name" value="Nucleotide-diphossugar_trans"/>
</dbReference>
<dbReference type="PANTHER" id="PTHR43584">
    <property type="entry name" value="NUCLEOTIDYL TRANSFERASE"/>
    <property type="match status" value="1"/>
</dbReference>
<evidence type="ECO:0000259" key="3">
    <source>
        <dbReference type="Pfam" id="PF00483"/>
    </source>
</evidence>
<dbReference type="Pfam" id="PF00483">
    <property type="entry name" value="NTP_transferase"/>
    <property type="match status" value="1"/>
</dbReference>
<dbReference type="PANTHER" id="PTHR43584:SF8">
    <property type="entry name" value="N-ACETYLMURAMATE ALPHA-1-PHOSPHATE URIDYLYLTRANSFERASE"/>
    <property type="match status" value="1"/>
</dbReference>
<gene>
    <name evidence="4" type="ORF">COT91_03295</name>
</gene>
<name>A0A2H0VDE8_9BACT</name>
<protein>
    <recommendedName>
        <fullName evidence="3">Nucleotidyl transferase domain-containing protein</fullName>
    </recommendedName>
</protein>
<dbReference type="Proteomes" id="UP000230557">
    <property type="component" value="Unassembled WGS sequence"/>
</dbReference>
<dbReference type="EMBL" id="PFAJ01000044">
    <property type="protein sequence ID" value="PIR97101.1"/>
    <property type="molecule type" value="Genomic_DNA"/>
</dbReference>
<evidence type="ECO:0000313" key="5">
    <source>
        <dbReference type="Proteomes" id="UP000230557"/>
    </source>
</evidence>
<keyword evidence="1" id="KW-0808">Transferase</keyword>
<proteinExistence type="predicted"/>
<dbReference type="Gene3D" id="3.90.550.10">
    <property type="entry name" value="Spore Coat Polysaccharide Biosynthesis Protein SpsA, Chain A"/>
    <property type="match status" value="1"/>
</dbReference>
<dbReference type="InterPro" id="IPR005835">
    <property type="entry name" value="NTP_transferase_dom"/>
</dbReference>
<feature type="domain" description="Nucleotidyl transferase" evidence="3">
    <location>
        <begin position="3"/>
        <end position="223"/>
    </location>
</feature>
<keyword evidence="2" id="KW-0548">Nucleotidyltransferase</keyword>
<dbReference type="GO" id="GO:0016779">
    <property type="term" value="F:nucleotidyltransferase activity"/>
    <property type="evidence" value="ECO:0007669"/>
    <property type="project" value="UniProtKB-KW"/>
</dbReference>
<accession>A0A2H0VDE8</accession>
<dbReference type="AlphaFoldDB" id="A0A2H0VDE8"/>
<dbReference type="CDD" id="cd04181">
    <property type="entry name" value="NTP_transferase"/>
    <property type="match status" value="1"/>
</dbReference>
<evidence type="ECO:0000313" key="4">
    <source>
        <dbReference type="EMBL" id="PIR97101.1"/>
    </source>
</evidence>
<evidence type="ECO:0000256" key="1">
    <source>
        <dbReference type="ARBA" id="ARBA00022679"/>
    </source>
</evidence>
<reference evidence="5" key="1">
    <citation type="submission" date="2017-09" db="EMBL/GenBank/DDBJ databases">
        <title>Depth-based differentiation of microbial function through sediment-hosted aquifers and enrichment of novel symbionts in the deep terrestrial subsurface.</title>
        <authorList>
            <person name="Probst A.J."/>
            <person name="Ladd B."/>
            <person name="Jarett J.K."/>
            <person name="Geller-Mcgrath D.E."/>
            <person name="Sieber C.M.K."/>
            <person name="Emerson J.B."/>
            <person name="Anantharaman K."/>
            <person name="Thomas B.C."/>
            <person name="Malmstrom R."/>
            <person name="Stieglmeier M."/>
            <person name="Klingl A."/>
            <person name="Woyke T."/>
            <person name="Ryan C.M."/>
            <person name="Banfield J.F."/>
        </authorList>
    </citation>
    <scope>NUCLEOTIDE SEQUENCE [LARGE SCALE GENOMIC DNA]</scope>
</reference>
<evidence type="ECO:0000256" key="2">
    <source>
        <dbReference type="ARBA" id="ARBA00022695"/>
    </source>
</evidence>
<organism evidence="4 5">
    <name type="scientific">Candidatus Doudnabacteria bacterium CG10_big_fil_rev_8_21_14_0_10_41_10</name>
    <dbReference type="NCBI Taxonomy" id="1974551"/>
    <lineage>
        <taxon>Bacteria</taxon>
        <taxon>Candidatus Doudnaibacteriota</taxon>
    </lineage>
</organism>
<dbReference type="SUPFAM" id="SSF53448">
    <property type="entry name" value="Nucleotide-diphospho-sugar transferases"/>
    <property type="match status" value="1"/>
</dbReference>
<dbReference type="InterPro" id="IPR050065">
    <property type="entry name" value="GlmU-like"/>
</dbReference>
<sequence length="225" mass="25334">MQAVILAAGLGTRMGELTKKNPKPLLTIENKTILEHTFAALPKEVFEVVLVVGYLKENIQKYIGNEYEGKKVTYVEQKELLGTGHALSMCKKVLHDKFIVLMGDDLYEKKDLEEMVKHPLCILVREIKKDSVEDKYAIAKLNGGGKLSEIIERQKAKSGDLANCGAYVLDKRYFDYSLVLAGNQTEEYGLPQTFMQMVKDGAQIDIVRATKWHNVTNPEDLKEGL</sequence>
<comment type="caution">
    <text evidence="4">The sequence shown here is derived from an EMBL/GenBank/DDBJ whole genome shotgun (WGS) entry which is preliminary data.</text>
</comment>